<feature type="compositionally biased region" description="Basic and acidic residues" evidence="1">
    <location>
        <begin position="68"/>
        <end position="81"/>
    </location>
</feature>
<protein>
    <submittedName>
        <fullName evidence="2">YjdF family protein</fullName>
    </submittedName>
</protein>
<evidence type="ECO:0000313" key="2">
    <source>
        <dbReference type="EMBL" id="MEQ3363657.1"/>
    </source>
</evidence>
<keyword evidence="3" id="KW-1185">Reference proteome</keyword>
<feature type="compositionally biased region" description="Basic residues" evidence="1">
    <location>
        <begin position="82"/>
        <end position="94"/>
    </location>
</feature>
<dbReference type="Pfam" id="PF11208">
    <property type="entry name" value="DUF2992"/>
    <property type="match status" value="1"/>
</dbReference>
<evidence type="ECO:0000313" key="3">
    <source>
        <dbReference type="Proteomes" id="UP001487305"/>
    </source>
</evidence>
<dbReference type="Proteomes" id="UP001487305">
    <property type="component" value="Unassembled WGS sequence"/>
</dbReference>
<proteinExistence type="predicted"/>
<name>A0ABV1JG60_9ACTN</name>
<organism evidence="2 3">
    <name type="scientific">Raoultibacter massiliensis</name>
    <dbReference type="NCBI Taxonomy" id="1852371"/>
    <lineage>
        <taxon>Bacteria</taxon>
        <taxon>Bacillati</taxon>
        <taxon>Actinomycetota</taxon>
        <taxon>Coriobacteriia</taxon>
        <taxon>Eggerthellales</taxon>
        <taxon>Eggerthellaceae</taxon>
        <taxon>Raoultibacter</taxon>
    </lineage>
</organism>
<feature type="region of interest" description="Disordered" evidence="1">
    <location>
        <begin position="63"/>
        <end position="153"/>
    </location>
</feature>
<dbReference type="RefSeq" id="WP_102374005.1">
    <property type="nucleotide sequence ID" value="NZ_JBBNOP010000010.1"/>
</dbReference>
<sequence length="153" mass="17933">MQVNSSSTLTILHDGQFWVGICEHEDGGAYEARRIVFGPHEPTDEVVLAFVCEQWGKLGFGANMRPSLSDDREARETELLKRPTKINPKRMQRTIHREIERRGVSTKAQQAIRDGYEAGKSDRRKQGREERLLAEERRYEFRRQKRKEKKRGH</sequence>
<gene>
    <name evidence="2" type="ORF">AAA083_11795</name>
</gene>
<dbReference type="InterPro" id="IPR016787">
    <property type="entry name" value="UCP021328"/>
</dbReference>
<feature type="compositionally biased region" description="Basic and acidic residues" evidence="1">
    <location>
        <begin position="127"/>
        <end position="142"/>
    </location>
</feature>
<evidence type="ECO:0000256" key="1">
    <source>
        <dbReference type="SAM" id="MobiDB-lite"/>
    </source>
</evidence>
<accession>A0ABV1JG60</accession>
<dbReference type="EMBL" id="JBBNOP010000010">
    <property type="protein sequence ID" value="MEQ3363657.1"/>
    <property type="molecule type" value="Genomic_DNA"/>
</dbReference>
<feature type="compositionally biased region" description="Basic residues" evidence="1">
    <location>
        <begin position="143"/>
        <end position="153"/>
    </location>
</feature>
<reference evidence="2 3" key="1">
    <citation type="submission" date="2024-04" db="EMBL/GenBank/DDBJ databases">
        <title>Human intestinal bacterial collection.</title>
        <authorList>
            <person name="Pauvert C."/>
            <person name="Hitch T.C.A."/>
            <person name="Clavel T."/>
        </authorList>
    </citation>
    <scope>NUCLEOTIDE SEQUENCE [LARGE SCALE GENOMIC DNA]</scope>
    <source>
        <strain evidence="2 3">CLA-KB-H42</strain>
    </source>
</reference>
<comment type="caution">
    <text evidence="2">The sequence shown here is derived from an EMBL/GenBank/DDBJ whole genome shotgun (WGS) entry which is preliminary data.</text>
</comment>
<dbReference type="PIRSF" id="PIRSF021328">
    <property type="entry name" value="UCP021328"/>
    <property type="match status" value="1"/>
</dbReference>